<sequence>MAHENGGFRDLFKFLVYNDRESGAKFLESSNGDGLFQAELLRDENGWDHRWVIFVSIIARKIIKVFGKPMEWFGYIVEFILNLLSVNGNFLGLLSKILHGNMSMPKRGSETFISAIGHLDGRIDLFREITHTEMGNRALMDICVMASKLAYENDKVVKNVIDLHWKISDALCGLLQLLERRAVDHTTSVKVIAVRLTQTVYWNPEEELPIVALVF</sequence>
<gene>
    <name evidence="1" type="ORF">CASFOL_041402</name>
</gene>
<dbReference type="EMBL" id="JAVIJP010000103">
    <property type="protein sequence ID" value="KAL3614645.1"/>
    <property type="molecule type" value="Genomic_DNA"/>
</dbReference>
<accession>A0ABD3BB87</accession>
<evidence type="ECO:0000313" key="1">
    <source>
        <dbReference type="EMBL" id="KAL3614645.1"/>
    </source>
</evidence>
<evidence type="ECO:0000313" key="2">
    <source>
        <dbReference type="Proteomes" id="UP001632038"/>
    </source>
</evidence>
<comment type="caution">
    <text evidence="1">The sequence shown here is derived from an EMBL/GenBank/DDBJ whole genome shotgun (WGS) entry which is preliminary data.</text>
</comment>
<dbReference type="Proteomes" id="UP001632038">
    <property type="component" value="Unassembled WGS sequence"/>
</dbReference>
<organism evidence="1 2">
    <name type="scientific">Castilleja foliolosa</name>
    <dbReference type="NCBI Taxonomy" id="1961234"/>
    <lineage>
        <taxon>Eukaryota</taxon>
        <taxon>Viridiplantae</taxon>
        <taxon>Streptophyta</taxon>
        <taxon>Embryophyta</taxon>
        <taxon>Tracheophyta</taxon>
        <taxon>Spermatophyta</taxon>
        <taxon>Magnoliopsida</taxon>
        <taxon>eudicotyledons</taxon>
        <taxon>Gunneridae</taxon>
        <taxon>Pentapetalae</taxon>
        <taxon>asterids</taxon>
        <taxon>lamiids</taxon>
        <taxon>Lamiales</taxon>
        <taxon>Orobanchaceae</taxon>
        <taxon>Pedicularideae</taxon>
        <taxon>Castillejinae</taxon>
        <taxon>Castilleja</taxon>
    </lineage>
</organism>
<dbReference type="PANTHER" id="PTHR46086">
    <property type="entry name" value="ALPHA/BETA-HYDROLASES SUPERFAMILY PROTEIN"/>
    <property type="match status" value="1"/>
</dbReference>
<reference evidence="2" key="1">
    <citation type="journal article" date="2024" name="IScience">
        <title>Strigolactones Initiate the Formation of Haustorium-like Structures in Castilleja.</title>
        <authorList>
            <person name="Buerger M."/>
            <person name="Peterson D."/>
            <person name="Chory J."/>
        </authorList>
    </citation>
    <scope>NUCLEOTIDE SEQUENCE [LARGE SCALE GENOMIC DNA]</scope>
</reference>
<dbReference type="InterPro" id="IPR044819">
    <property type="entry name" value="OBL-like"/>
</dbReference>
<keyword evidence="2" id="KW-1185">Reference proteome</keyword>
<dbReference type="PANTHER" id="PTHR46086:SF3">
    <property type="entry name" value="TRIACYLGLYCEROL LIPASE OBL1"/>
    <property type="match status" value="1"/>
</dbReference>
<dbReference type="AlphaFoldDB" id="A0ABD3BB87"/>
<protein>
    <submittedName>
        <fullName evidence="1">Uncharacterized protein</fullName>
    </submittedName>
</protein>
<name>A0ABD3BB87_9LAMI</name>
<proteinExistence type="predicted"/>